<accession>A0A8E1WKM0</accession>
<proteinExistence type="predicted"/>
<dbReference type="EMBL" id="JACHGI010000027">
    <property type="protein sequence ID" value="MBB6470312.1"/>
    <property type="molecule type" value="Genomic_DNA"/>
</dbReference>
<dbReference type="AlphaFoldDB" id="A0A8E1WKM0"/>
<evidence type="ECO:0000313" key="1">
    <source>
        <dbReference type="EMBL" id="MBB6470312.1"/>
    </source>
</evidence>
<reference evidence="1 2" key="1">
    <citation type="submission" date="2020-08" db="EMBL/GenBank/DDBJ databases">
        <title>Genomic Encyclopedia of Type Strains, Phase IV (KMG-IV): sequencing the most valuable type-strain genomes for metagenomic binning, comparative biology and taxonomic classification.</title>
        <authorList>
            <person name="Goeker M."/>
        </authorList>
    </citation>
    <scope>NUCLEOTIDE SEQUENCE [LARGE SCALE GENOMIC DNA]</scope>
    <source>
        <strain evidence="1 2">DSM 17454</strain>
    </source>
</reference>
<evidence type="ECO:0000313" key="2">
    <source>
        <dbReference type="Proteomes" id="UP000532373"/>
    </source>
</evidence>
<dbReference type="Proteomes" id="UP000532373">
    <property type="component" value="Unassembled WGS sequence"/>
</dbReference>
<sequence>MSAWFRYERRFGRWCPVVYHEGKPGVPKGEEEMFTAAVHVPADCINARGEPMFGRLQAKFPPPKSAV</sequence>
<comment type="caution">
    <text evidence="1">The sequence shown here is derived from an EMBL/GenBank/DDBJ whole genome shotgun (WGS) entry which is preliminary data.</text>
</comment>
<gene>
    <name evidence="1" type="ORF">HNQ96_006209</name>
</gene>
<name>A0A8E1WKM0_9HYPH</name>
<protein>
    <submittedName>
        <fullName evidence="1">Uncharacterized protein</fullName>
    </submittedName>
</protein>
<organism evidence="1 2">
    <name type="scientific">Aminobacter carboxidus</name>
    <dbReference type="NCBI Taxonomy" id="376165"/>
    <lineage>
        <taxon>Bacteria</taxon>
        <taxon>Pseudomonadati</taxon>
        <taxon>Pseudomonadota</taxon>
        <taxon>Alphaproteobacteria</taxon>
        <taxon>Hyphomicrobiales</taxon>
        <taxon>Phyllobacteriaceae</taxon>
        <taxon>Aminobacter</taxon>
    </lineage>
</organism>